<keyword evidence="2" id="KW-1185">Reference proteome</keyword>
<comment type="caution">
    <text evidence="1">The sequence shown here is derived from an EMBL/GenBank/DDBJ whole genome shotgun (WGS) entry which is preliminary data.</text>
</comment>
<dbReference type="VEuPathDB" id="FungiDB:DFL_007862"/>
<accession>A0A436ZXK7</accession>
<dbReference type="GeneID" id="93590173"/>
<dbReference type="RefSeq" id="XP_067489020.1">
    <property type="nucleotide sequence ID" value="XM_067637510.1"/>
</dbReference>
<evidence type="ECO:0000313" key="2">
    <source>
        <dbReference type="Proteomes" id="UP000283090"/>
    </source>
</evidence>
<gene>
    <name evidence="1" type="ORF">DFL_007862</name>
</gene>
<sequence length="247" mass="29035">MYFIQNWDQIFDGLEKSNITADDIKSAEAELTINIDDVYGPIIASNRTLETVKENQKNYLTFTLPAFKTLRSLTFILRSRGSRWSPCFDDWGTFKGTWSWLDIELWRPTKGPKPKGRDIHLAGNSWELDPKRLIIKNKKYMVGTWLLQRNRHAMKTWENYTVTWDVNEFELNDKATEKWENGFSEQGNGDPAVAKKERWYKGGWSPNGQFVRDLKPGDELRIMMKASTRYPGWRCEVMYCDVRAIWT</sequence>
<name>A0A436ZXK7_ARTFL</name>
<proteinExistence type="predicted"/>
<evidence type="ECO:0000313" key="1">
    <source>
        <dbReference type="EMBL" id="RVD83476.1"/>
    </source>
</evidence>
<dbReference type="OrthoDB" id="5271391at2759"/>
<dbReference type="EMBL" id="SAEB01000009">
    <property type="protein sequence ID" value="RVD83476.1"/>
    <property type="molecule type" value="Genomic_DNA"/>
</dbReference>
<dbReference type="AlphaFoldDB" id="A0A436ZXK7"/>
<reference evidence="1 2" key="1">
    <citation type="submission" date="2019-01" db="EMBL/GenBank/DDBJ databases">
        <title>Intercellular communication is required for trap formation in the nematode-trapping fungus Duddingtonia flagrans.</title>
        <authorList>
            <person name="Youssar L."/>
            <person name="Wernet V."/>
            <person name="Hensel N."/>
            <person name="Hildebrandt H.-G."/>
            <person name="Fischer R."/>
        </authorList>
    </citation>
    <scope>NUCLEOTIDE SEQUENCE [LARGE SCALE GENOMIC DNA]</scope>
    <source>
        <strain evidence="1 2">CBS H-5679</strain>
    </source>
</reference>
<organism evidence="1 2">
    <name type="scientific">Arthrobotrys flagrans</name>
    <name type="common">Nematode-trapping fungus</name>
    <name type="synonym">Trichothecium flagrans</name>
    <dbReference type="NCBI Taxonomy" id="97331"/>
    <lineage>
        <taxon>Eukaryota</taxon>
        <taxon>Fungi</taxon>
        <taxon>Dikarya</taxon>
        <taxon>Ascomycota</taxon>
        <taxon>Pezizomycotina</taxon>
        <taxon>Orbiliomycetes</taxon>
        <taxon>Orbiliales</taxon>
        <taxon>Orbiliaceae</taxon>
        <taxon>Arthrobotrys</taxon>
    </lineage>
</organism>
<protein>
    <submittedName>
        <fullName evidence="1">Uncharacterized protein</fullName>
    </submittedName>
</protein>
<dbReference type="Proteomes" id="UP000283090">
    <property type="component" value="Unassembled WGS sequence"/>
</dbReference>